<protein>
    <recommendedName>
        <fullName evidence="7">Cadherin domain-containing protein</fullName>
    </recommendedName>
</protein>
<accession>A0A401RUT7</accession>
<evidence type="ECO:0000313" key="9">
    <source>
        <dbReference type="Proteomes" id="UP000287033"/>
    </source>
</evidence>
<dbReference type="InterPro" id="IPR002126">
    <property type="entry name" value="Cadherin-like_dom"/>
</dbReference>
<dbReference type="PROSITE" id="PS50268">
    <property type="entry name" value="CADHERIN_2"/>
    <property type="match status" value="4"/>
</dbReference>
<evidence type="ECO:0000256" key="1">
    <source>
        <dbReference type="ARBA" id="ARBA00004370"/>
    </source>
</evidence>
<keyword evidence="4" id="KW-0472">Membrane</keyword>
<keyword evidence="9" id="KW-1185">Reference proteome</keyword>
<dbReference type="Proteomes" id="UP000287033">
    <property type="component" value="Unassembled WGS sequence"/>
</dbReference>
<feature type="domain" description="Cadherin" evidence="7">
    <location>
        <begin position="56"/>
        <end position="125"/>
    </location>
</feature>
<comment type="subcellular location">
    <subcellularLocation>
        <location evidence="1">Membrane</location>
    </subcellularLocation>
</comment>
<evidence type="ECO:0000256" key="3">
    <source>
        <dbReference type="ARBA" id="ARBA00022989"/>
    </source>
</evidence>
<dbReference type="EMBL" id="BEZZ01000003">
    <property type="protein sequence ID" value="GCC21919.1"/>
    <property type="molecule type" value="Genomic_DNA"/>
</dbReference>
<feature type="domain" description="Cadherin" evidence="7">
    <location>
        <begin position="211"/>
        <end position="312"/>
    </location>
</feature>
<dbReference type="SUPFAM" id="SSF49313">
    <property type="entry name" value="Cadherin-like"/>
    <property type="match status" value="5"/>
</dbReference>
<dbReference type="PRINTS" id="PR00205">
    <property type="entry name" value="CADHERIN"/>
</dbReference>
<evidence type="ECO:0000313" key="8">
    <source>
        <dbReference type="EMBL" id="GCC21919.1"/>
    </source>
</evidence>
<dbReference type="GO" id="GO:0005886">
    <property type="term" value="C:plasma membrane"/>
    <property type="evidence" value="ECO:0007669"/>
    <property type="project" value="UniProtKB-SubCell"/>
</dbReference>
<keyword evidence="3" id="KW-1133">Transmembrane helix</keyword>
<feature type="domain" description="Cadherin" evidence="7">
    <location>
        <begin position="313"/>
        <end position="423"/>
    </location>
</feature>
<dbReference type="Pfam" id="PF00028">
    <property type="entry name" value="Cadherin"/>
    <property type="match status" value="1"/>
</dbReference>
<comment type="caution">
    <text evidence="8">The sequence shown here is derived from an EMBL/GenBank/DDBJ whole genome shotgun (WGS) entry which is preliminary data.</text>
</comment>
<name>A0A401RUT7_CHIPU</name>
<feature type="region of interest" description="Disordered" evidence="6">
    <location>
        <begin position="627"/>
        <end position="650"/>
    </location>
</feature>
<sequence length="650" mass="71911">MFVLDTWRQGTHCAPTISGVNPLSLNLQEDAKIHHLLTTITVALPVGDKLIGGPIIVNADPGQYPFDIIPNATNMWDLVTTNSPKLDFETTPRYTLQLLVKDEKDSSASQTIIINILDVNEPPVFLGPLGEKDVEVYIAENTAVNTPIYKVAAKDPDENDALTVEDTNALFIVGTVKVFITNVNDNTPVLSCIFKNRIKGKETDFGETSDTGQTAIIDLDEEIAVGTVIATCIAADADDMGDITYQLEPASNYFAVDKNTGSVMILSQMDRDSYRFQSVQTFTVKACDKNKMCADIPVRATILPINDNAPFCYPSVYRTTVPELLLRDTVVAVLICKDSDTPYDALTYVPQSGPLGPGMIFKQKTGADNVIQVGLKDLDYEDADVAAVGHTYQMTIAASDSTYTATATVFVEITPVNDFSPIFEKNPYIFDVLESTASKQKIGRVIATDDDYPVNAVTYKIISGDIQIIKLFWIDPKEGTIELITQSDYESVRQYDLTVEAIDSDPNQPKTAVTRVIINILEENDEKPVCIPLSYKASIPDNIAVGTNVNSFRLNCQDKDSLDNEMRFEIVSEPNEEKLEVVTEVTKYDTVFNGQAVDPVTGRWYEYNSKTGARKWKEANELQEANMNIETEKAEPTKPQSPKKLNDFKK</sequence>
<evidence type="ECO:0000256" key="6">
    <source>
        <dbReference type="SAM" id="MobiDB-lite"/>
    </source>
</evidence>
<evidence type="ECO:0000256" key="4">
    <source>
        <dbReference type="ARBA" id="ARBA00023136"/>
    </source>
</evidence>
<dbReference type="STRING" id="137246.A0A401RUT7"/>
<dbReference type="SMART" id="SM00112">
    <property type="entry name" value="CA"/>
    <property type="match status" value="4"/>
</dbReference>
<dbReference type="CDD" id="cd11304">
    <property type="entry name" value="Cadherin_repeat"/>
    <property type="match status" value="4"/>
</dbReference>
<reference evidence="8 9" key="1">
    <citation type="journal article" date="2018" name="Nat. Ecol. Evol.">
        <title>Shark genomes provide insights into elasmobranch evolution and the origin of vertebrates.</title>
        <authorList>
            <person name="Hara Y"/>
            <person name="Yamaguchi K"/>
            <person name="Onimaru K"/>
            <person name="Kadota M"/>
            <person name="Koyanagi M"/>
            <person name="Keeley SD"/>
            <person name="Tatsumi K"/>
            <person name="Tanaka K"/>
            <person name="Motone F"/>
            <person name="Kageyama Y"/>
            <person name="Nozu R"/>
            <person name="Adachi N"/>
            <person name="Nishimura O"/>
            <person name="Nakagawa R"/>
            <person name="Tanegashima C"/>
            <person name="Kiyatake I"/>
            <person name="Matsumoto R"/>
            <person name="Murakumo K"/>
            <person name="Nishida K"/>
            <person name="Terakita A"/>
            <person name="Kuratani S"/>
            <person name="Sato K"/>
            <person name="Hyodo S Kuraku.S."/>
        </authorList>
    </citation>
    <scope>NUCLEOTIDE SEQUENCE [LARGE SCALE GENOMIC DNA]</scope>
</reference>
<gene>
    <name evidence="8" type="ORF">chiPu_0000302</name>
</gene>
<organism evidence="8 9">
    <name type="scientific">Chiloscyllium punctatum</name>
    <name type="common">Brownbanded bambooshark</name>
    <name type="synonym">Hemiscyllium punctatum</name>
    <dbReference type="NCBI Taxonomy" id="137246"/>
    <lineage>
        <taxon>Eukaryota</taxon>
        <taxon>Metazoa</taxon>
        <taxon>Chordata</taxon>
        <taxon>Craniata</taxon>
        <taxon>Vertebrata</taxon>
        <taxon>Chondrichthyes</taxon>
        <taxon>Elasmobranchii</taxon>
        <taxon>Galeomorphii</taxon>
        <taxon>Galeoidea</taxon>
        <taxon>Orectolobiformes</taxon>
        <taxon>Hemiscylliidae</taxon>
        <taxon>Chiloscyllium</taxon>
    </lineage>
</organism>
<keyword evidence="5" id="KW-0106">Calcium</keyword>
<evidence type="ECO:0000256" key="5">
    <source>
        <dbReference type="PROSITE-ProRule" id="PRU00043"/>
    </source>
</evidence>
<dbReference type="GO" id="GO:0005509">
    <property type="term" value="F:calcium ion binding"/>
    <property type="evidence" value="ECO:0007669"/>
    <property type="project" value="UniProtKB-UniRule"/>
</dbReference>
<feature type="domain" description="Cadherin" evidence="7">
    <location>
        <begin position="424"/>
        <end position="530"/>
    </location>
</feature>
<dbReference type="Gene3D" id="2.60.40.60">
    <property type="entry name" value="Cadherins"/>
    <property type="match status" value="5"/>
</dbReference>
<dbReference type="InterPro" id="IPR015919">
    <property type="entry name" value="Cadherin-like_sf"/>
</dbReference>
<dbReference type="PANTHER" id="PTHR24026:SF37">
    <property type="entry name" value="PROTOCADHERIN FAT 2"/>
    <property type="match status" value="1"/>
</dbReference>
<keyword evidence="2" id="KW-0812">Transmembrane</keyword>
<evidence type="ECO:0000256" key="2">
    <source>
        <dbReference type="ARBA" id="ARBA00022692"/>
    </source>
</evidence>
<dbReference type="GO" id="GO:0007156">
    <property type="term" value="P:homophilic cell adhesion via plasma membrane adhesion molecules"/>
    <property type="evidence" value="ECO:0007669"/>
    <property type="project" value="InterPro"/>
</dbReference>
<evidence type="ECO:0000259" key="7">
    <source>
        <dbReference type="PROSITE" id="PS50268"/>
    </source>
</evidence>
<proteinExistence type="predicted"/>
<dbReference type="OrthoDB" id="9047765at2759"/>
<dbReference type="AlphaFoldDB" id="A0A401RUT7"/>
<dbReference type="PANTHER" id="PTHR24026">
    <property type="entry name" value="FAT ATYPICAL CADHERIN-RELATED"/>
    <property type="match status" value="1"/>
</dbReference>